<protein>
    <submittedName>
        <fullName evidence="1">Uncharacterized protein</fullName>
    </submittedName>
</protein>
<gene>
    <name evidence="1" type="ORF">H5410_036086</name>
</gene>
<keyword evidence="2" id="KW-1185">Reference proteome</keyword>
<comment type="caution">
    <text evidence="1">The sequence shown here is derived from an EMBL/GenBank/DDBJ whole genome shotgun (WGS) entry which is preliminary data.</text>
</comment>
<name>A0A9J5Y740_SOLCO</name>
<organism evidence="1 2">
    <name type="scientific">Solanum commersonii</name>
    <name type="common">Commerson's wild potato</name>
    <name type="synonym">Commerson's nightshade</name>
    <dbReference type="NCBI Taxonomy" id="4109"/>
    <lineage>
        <taxon>Eukaryota</taxon>
        <taxon>Viridiplantae</taxon>
        <taxon>Streptophyta</taxon>
        <taxon>Embryophyta</taxon>
        <taxon>Tracheophyta</taxon>
        <taxon>Spermatophyta</taxon>
        <taxon>Magnoliopsida</taxon>
        <taxon>eudicotyledons</taxon>
        <taxon>Gunneridae</taxon>
        <taxon>Pentapetalae</taxon>
        <taxon>asterids</taxon>
        <taxon>lamiids</taxon>
        <taxon>Solanales</taxon>
        <taxon>Solanaceae</taxon>
        <taxon>Solanoideae</taxon>
        <taxon>Solaneae</taxon>
        <taxon>Solanum</taxon>
    </lineage>
</organism>
<dbReference type="OrthoDB" id="1436172at2759"/>
<accession>A0A9J5Y740</accession>
<evidence type="ECO:0000313" key="2">
    <source>
        <dbReference type="Proteomes" id="UP000824120"/>
    </source>
</evidence>
<sequence length="106" mass="12572">MVSESWRKEEYDMHEQLDLLNKWIIPKIQPKTTEETTVDSDHDTFRLFSESDFAPYKENYRFMHIGLVQVAFKPLTLTGLPESFIAALRDGRNQNWKKISYRDSSN</sequence>
<proteinExistence type="predicted"/>
<dbReference type="AlphaFoldDB" id="A0A9J5Y740"/>
<reference evidence="1 2" key="1">
    <citation type="submission" date="2020-09" db="EMBL/GenBank/DDBJ databases">
        <title>De no assembly of potato wild relative species, Solanum commersonii.</title>
        <authorList>
            <person name="Cho K."/>
        </authorList>
    </citation>
    <scope>NUCLEOTIDE SEQUENCE [LARGE SCALE GENOMIC DNA]</scope>
    <source>
        <strain evidence="1">LZ3.2</strain>
        <tissue evidence="1">Leaf</tissue>
    </source>
</reference>
<dbReference type="Proteomes" id="UP000824120">
    <property type="component" value="Chromosome 7"/>
</dbReference>
<dbReference type="EMBL" id="JACXVP010000007">
    <property type="protein sequence ID" value="KAG5594854.1"/>
    <property type="molecule type" value="Genomic_DNA"/>
</dbReference>
<evidence type="ECO:0000313" key="1">
    <source>
        <dbReference type="EMBL" id="KAG5594854.1"/>
    </source>
</evidence>